<comment type="caution">
    <text evidence="1">The sequence shown here is derived from an EMBL/GenBank/DDBJ whole genome shotgun (WGS) entry which is preliminary data.</text>
</comment>
<gene>
    <name evidence="1" type="ORF">NNO07_21535</name>
</gene>
<protein>
    <submittedName>
        <fullName evidence="1">Uncharacterized protein</fullName>
    </submittedName>
</protein>
<keyword evidence="2" id="KW-1185">Reference proteome</keyword>
<sequence>MRILKHLLLPLLLILSLLGFDRVSPSGIHPQGSTSVLPVIWLKD</sequence>
<evidence type="ECO:0000313" key="1">
    <source>
        <dbReference type="EMBL" id="MDA8485659.1"/>
    </source>
</evidence>
<accession>A0ABT4Y9V3</accession>
<evidence type="ECO:0000313" key="2">
    <source>
        <dbReference type="Proteomes" id="UP001211689"/>
    </source>
</evidence>
<organism evidence="1 2">
    <name type="scientific">Metapseudomonas resinovorans</name>
    <name type="common">Pseudomonas resinovorans</name>
    <dbReference type="NCBI Taxonomy" id="53412"/>
    <lineage>
        <taxon>Bacteria</taxon>
        <taxon>Pseudomonadati</taxon>
        <taxon>Pseudomonadota</taxon>
        <taxon>Gammaproteobacteria</taxon>
        <taxon>Pseudomonadales</taxon>
        <taxon>Pseudomonadaceae</taxon>
        <taxon>Metapseudomonas</taxon>
    </lineage>
</organism>
<name>A0ABT4Y9V3_METRE</name>
<dbReference type="EMBL" id="JANEWF010000032">
    <property type="protein sequence ID" value="MDA8485659.1"/>
    <property type="molecule type" value="Genomic_DNA"/>
</dbReference>
<dbReference type="Proteomes" id="UP001211689">
    <property type="component" value="Unassembled WGS sequence"/>
</dbReference>
<proteinExistence type="predicted"/>
<reference evidence="1 2" key="1">
    <citation type="submission" date="2022-07" db="EMBL/GenBank/DDBJ databases">
        <title>Genome Analysis of Selected Gammaproteobacteria from Nigerian Food snails.</title>
        <authorList>
            <person name="Okafor A.C."/>
        </authorList>
    </citation>
    <scope>NUCLEOTIDE SEQUENCE [LARGE SCALE GENOMIC DNA]</scope>
    <source>
        <strain evidence="1 2">Awg 2</strain>
    </source>
</reference>
<dbReference type="RefSeq" id="WP_263399207.1">
    <property type="nucleotide sequence ID" value="NZ_JANEWF010000032.1"/>
</dbReference>